<keyword evidence="3" id="KW-1185">Reference proteome</keyword>
<sequence length="125" mass="12787">MTAALLLCACPGVAVGSWLPRDGAPPPVAFATTFTAAAAIGAVLGVTWIVVLTVHPEWERRPVRPVSPWLTFGLAAAVVVSAACVLTAVVDGRSGWAVTSAMAPVLASSGWRSWLQAHSTAPTGK</sequence>
<name>A0A917SUT3_9ACTN</name>
<accession>A0A917SUT3</accession>
<feature type="transmembrane region" description="Helical" evidence="1">
    <location>
        <begin position="66"/>
        <end position="90"/>
    </location>
</feature>
<protein>
    <submittedName>
        <fullName evidence="2">Uncharacterized protein</fullName>
    </submittedName>
</protein>
<gene>
    <name evidence="2" type="ORF">GCM10011594_18090</name>
</gene>
<keyword evidence="1" id="KW-1133">Transmembrane helix</keyword>
<dbReference type="AlphaFoldDB" id="A0A917SUT3"/>
<organism evidence="2 3">
    <name type="scientific">Nakamurella endophytica</name>
    <dbReference type="NCBI Taxonomy" id="1748367"/>
    <lineage>
        <taxon>Bacteria</taxon>
        <taxon>Bacillati</taxon>
        <taxon>Actinomycetota</taxon>
        <taxon>Actinomycetes</taxon>
        <taxon>Nakamurellales</taxon>
        <taxon>Nakamurellaceae</taxon>
        <taxon>Nakamurella</taxon>
    </lineage>
</organism>
<proteinExistence type="predicted"/>
<reference evidence="2" key="1">
    <citation type="journal article" date="2014" name="Int. J. Syst. Evol. Microbiol.">
        <title>Complete genome sequence of Corynebacterium casei LMG S-19264T (=DSM 44701T), isolated from a smear-ripened cheese.</title>
        <authorList>
            <consortium name="US DOE Joint Genome Institute (JGI-PGF)"/>
            <person name="Walter F."/>
            <person name="Albersmeier A."/>
            <person name="Kalinowski J."/>
            <person name="Ruckert C."/>
        </authorList>
    </citation>
    <scope>NUCLEOTIDE SEQUENCE</scope>
    <source>
        <strain evidence="2">CGMCC 4.7308</strain>
    </source>
</reference>
<evidence type="ECO:0000256" key="1">
    <source>
        <dbReference type="SAM" id="Phobius"/>
    </source>
</evidence>
<evidence type="ECO:0000313" key="2">
    <source>
        <dbReference type="EMBL" id="GGL98617.1"/>
    </source>
</evidence>
<dbReference type="EMBL" id="BMNA01000003">
    <property type="protein sequence ID" value="GGL98617.1"/>
    <property type="molecule type" value="Genomic_DNA"/>
</dbReference>
<evidence type="ECO:0000313" key="3">
    <source>
        <dbReference type="Proteomes" id="UP000655208"/>
    </source>
</evidence>
<reference evidence="2" key="2">
    <citation type="submission" date="2020-09" db="EMBL/GenBank/DDBJ databases">
        <authorList>
            <person name="Sun Q."/>
            <person name="Zhou Y."/>
        </authorList>
    </citation>
    <scope>NUCLEOTIDE SEQUENCE</scope>
    <source>
        <strain evidence="2">CGMCC 4.7308</strain>
    </source>
</reference>
<feature type="transmembrane region" description="Helical" evidence="1">
    <location>
        <begin position="32"/>
        <end position="54"/>
    </location>
</feature>
<dbReference type="Proteomes" id="UP000655208">
    <property type="component" value="Unassembled WGS sequence"/>
</dbReference>
<keyword evidence="1" id="KW-0472">Membrane</keyword>
<keyword evidence="1" id="KW-0812">Transmembrane</keyword>
<comment type="caution">
    <text evidence="2">The sequence shown here is derived from an EMBL/GenBank/DDBJ whole genome shotgun (WGS) entry which is preliminary data.</text>
</comment>